<name>A0AB34K9G1_PRYPA</name>
<accession>A0AB34K9G1</accession>
<proteinExistence type="predicted"/>
<reference evidence="2 3" key="1">
    <citation type="journal article" date="2024" name="Science">
        <title>Giant polyketide synthase enzymes in the biosynthesis of giant marine polyether toxins.</title>
        <authorList>
            <person name="Fallon T.R."/>
            <person name="Shende V.V."/>
            <person name="Wierzbicki I.H."/>
            <person name="Pendleton A.L."/>
            <person name="Watervoot N.F."/>
            <person name="Auber R.P."/>
            <person name="Gonzalez D.J."/>
            <person name="Wisecaver J.H."/>
            <person name="Moore B.S."/>
        </authorList>
    </citation>
    <scope>NUCLEOTIDE SEQUENCE [LARGE SCALE GENOMIC DNA]</scope>
    <source>
        <strain evidence="2 3">12B1</strain>
    </source>
</reference>
<protein>
    <submittedName>
        <fullName evidence="2">Uncharacterized protein</fullName>
    </submittedName>
</protein>
<dbReference type="Proteomes" id="UP001515480">
    <property type="component" value="Unassembled WGS sequence"/>
</dbReference>
<organism evidence="2 3">
    <name type="scientific">Prymnesium parvum</name>
    <name type="common">Toxic golden alga</name>
    <dbReference type="NCBI Taxonomy" id="97485"/>
    <lineage>
        <taxon>Eukaryota</taxon>
        <taxon>Haptista</taxon>
        <taxon>Haptophyta</taxon>
        <taxon>Prymnesiophyceae</taxon>
        <taxon>Prymnesiales</taxon>
        <taxon>Prymnesiaceae</taxon>
        <taxon>Prymnesium</taxon>
    </lineage>
</organism>
<dbReference type="EMBL" id="JBGBPQ010000001">
    <property type="protein sequence ID" value="KAL1529898.1"/>
    <property type="molecule type" value="Genomic_DNA"/>
</dbReference>
<evidence type="ECO:0000313" key="2">
    <source>
        <dbReference type="EMBL" id="KAL1529898.1"/>
    </source>
</evidence>
<dbReference type="AlphaFoldDB" id="A0AB34K9G1"/>
<comment type="caution">
    <text evidence="2">The sequence shown here is derived from an EMBL/GenBank/DDBJ whole genome shotgun (WGS) entry which is preliminary data.</text>
</comment>
<gene>
    <name evidence="2" type="ORF">AB1Y20_000826</name>
</gene>
<feature type="region of interest" description="Disordered" evidence="1">
    <location>
        <begin position="1"/>
        <end position="21"/>
    </location>
</feature>
<feature type="compositionally biased region" description="Basic and acidic residues" evidence="1">
    <location>
        <begin position="1"/>
        <end position="10"/>
    </location>
</feature>
<sequence length="108" mass="11690">MVQHPDRESSNVRARSLGEQASGHLEVAMNFQVGAQARRPTDAQAPRGCRAGAGLIWCNAAEYEMEDSSAGEKQASVAQLVAALSLSTDRQNVLKRSKARVARRDALR</sequence>
<evidence type="ECO:0000256" key="1">
    <source>
        <dbReference type="SAM" id="MobiDB-lite"/>
    </source>
</evidence>
<keyword evidence="3" id="KW-1185">Reference proteome</keyword>
<evidence type="ECO:0000313" key="3">
    <source>
        <dbReference type="Proteomes" id="UP001515480"/>
    </source>
</evidence>